<dbReference type="GO" id="GO:0098609">
    <property type="term" value="P:cell-cell adhesion"/>
    <property type="evidence" value="ECO:0007669"/>
    <property type="project" value="InterPro"/>
</dbReference>
<dbReference type="PANTHER" id="PTHR10372">
    <property type="entry name" value="PLAKOPHILLIN-RELATED"/>
    <property type="match status" value="1"/>
</dbReference>
<keyword evidence="8" id="KW-0965">Cell junction</keyword>
<feature type="region of interest" description="Disordered" evidence="12">
    <location>
        <begin position="577"/>
        <end position="610"/>
    </location>
</feature>
<accession>A0A8C7WAN9</accession>
<dbReference type="GO" id="GO:0005737">
    <property type="term" value="C:cytoplasm"/>
    <property type="evidence" value="ECO:0007669"/>
    <property type="project" value="UniProtKB-SubCell"/>
</dbReference>
<sequence length="894" mass="98811">MEQCESAAALLESVREQEVQFEQLTRALEEERRRVSLLSPPSCPLPHTQNGRLGDVDIERLKLSEGYINGTQYMMVDPAHGSLDESYTPEGDSQEVHSAFSDDGTNGRRAGNAMKVITSRTVLPSDSMSIDGGVSVSGMGGYSATLDRSYRQGGGGDYPTATVPRNYHYGPAGGYDDYRSAPPSEAYASLSRGTRMDDRYRPADGYRTLDSGYRAPSRQQLDPYAAQPQVGRGVRGMGSALELGGMRYAHQGHYGMEDDQRSLGYDDVEYSMTHTTRICMYNTHTHQLIRDTLEGDMGGVDTYTWGVNMERGSMASLDSTLRKGPPTSWRQPELPEVIAMLNYRLDPVKTNAAAFLQHLTFKNDKVKSEVRRLKGIPSLVSLLDNPKRDVHHSACGALKNISYGPDHDNKIAIKNCDGIPALVRLLRKARDQDLTDTITGTLWNLSSHDSVKMEIVDHALHALSDEVMVPHSGWERGSDGGEESLKPRHLEWETALTNTAGCLRNVSSERSEARRKLRECAGLVDSLMYIVQSQINRKDVDNKLVENSVCLLRNLSYQVHREVPGCERYQEAAPLNQGPAPGSNKAGCFGSRKGKGKKDADDGSVDQVDIPKRTMPAKGYELLFQPEVVRVYTSLLRESQNPSVLEAAAGAVQNLCAGRWTYGRYIRATVRLEKGLPMMAELLAHGNDRVVRAMSGALRNLAIDHRNRELLGKHAVPHLVADLPGGQSQSARPLSEETVVSVLSTLTEVLGNSLEAAKTLRASQGIERLVLINKDGKRSEREVRGAGQVLQLVWGHKDLRRPLEKDGWKKTDFMVNLNPPANGPSTRTNGTYEDTTMPLLDRGEKRDMIPLNDLGPEAYSTLDQRERRHTLDNTLNATDTLQVRHTPVLSSPFG</sequence>
<evidence type="ECO:0000256" key="8">
    <source>
        <dbReference type="ARBA" id="ARBA00022949"/>
    </source>
</evidence>
<comment type="subcellular location">
    <subcellularLocation>
        <location evidence="3">Cell junction</location>
        <location evidence="3">Adherens junction</location>
    </subcellularLocation>
    <subcellularLocation>
        <location evidence="2">Cytoplasm</location>
    </subcellularLocation>
    <subcellularLocation>
        <location evidence="1">Nucleus</location>
    </subcellularLocation>
</comment>
<evidence type="ECO:0000313" key="14">
    <source>
        <dbReference type="Proteomes" id="UP000694395"/>
    </source>
</evidence>
<dbReference type="InterPro" id="IPR000225">
    <property type="entry name" value="Armadillo"/>
</dbReference>
<dbReference type="GO" id="GO:0005634">
    <property type="term" value="C:nucleus"/>
    <property type="evidence" value="ECO:0007669"/>
    <property type="project" value="UniProtKB-SubCell"/>
</dbReference>
<feature type="repeat" description="ARM" evidence="10">
    <location>
        <begin position="417"/>
        <end position="460"/>
    </location>
</feature>
<feature type="repeat" description="ARM" evidence="10">
    <location>
        <begin position="374"/>
        <end position="411"/>
    </location>
</feature>
<name>A0A8C7WAN9_ONCMY</name>
<evidence type="ECO:0000256" key="6">
    <source>
        <dbReference type="ARBA" id="ARBA00022737"/>
    </source>
</evidence>
<dbReference type="Gene3D" id="1.25.10.10">
    <property type="entry name" value="Leucine-rich Repeat Variant"/>
    <property type="match status" value="1"/>
</dbReference>
<dbReference type="Ensembl" id="ENSOMYT00000088505.2">
    <property type="protein sequence ID" value="ENSOMYP00000081226.2"/>
    <property type="gene ID" value="ENSOMYG00000037550.2"/>
</dbReference>
<organism evidence="13 14">
    <name type="scientific">Oncorhynchus mykiss</name>
    <name type="common">Rainbow trout</name>
    <name type="synonym">Salmo gairdneri</name>
    <dbReference type="NCBI Taxonomy" id="8022"/>
    <lineage>
        <taxon>Eukaryota</taxon>
        <taxon>Metazoa</taxon>
        <taxon>Chordata</taxon>
        <taxon>Craniata</taxon>
        <taxon>Vertebrata</taxon>
        <taxon>Euteleostomi</taxon>
        <taxon>Actinopterygii</taxon>
        <taxon>Neopterygii</taxon>
        <taxon>Teleostei</taxon>
        <taxon>Protacanthopterygii</taxon>
        <taxon>Salmoniformes</taxon>
        <taxon>Salmonidae</taxon>
        <taxon>Salmoninae</taxon>
        <taxon>Oncorhynchus</taxon>
    </lineage>
</organism>
<dbReference type="GO" id="GO:0005886">
    <property type="term" value="C:plasma membrane"/>
    <property type="evidence" value="ECO:0007669"/>
    <property type="project" value="TreeGrafter"/>
</dbReference>
<keyword evidence="7" id="KW-0130">Cell adhesion</keyword>
<dbReference type="Proteomes" id="UP000694395">
    <property type="component" value="Chromosome 14"/>
</dbReference>
<feature type="repeat" description="ARM" evidence="10">
    <location>
        <begin position="674"/>
        <end position="716"/>
    </location>
</feature>
<dbReference type="InterPro" id="IPR011989">
    <property type="entry name" value="ARM-like"/>
</dbReference>
<protein>
    <recommendedName>
        <fullName evidence="15">Catenin delta-1</fullName>
    </recommendedName>
</protein>
<evidence type="ECO:0000256" key="9">
    <source>
        <dbReference type="ARBA" id="ARBA00023242"/>
    </source>
</evidence>
<dbReference type="PROSITE" id="PS50176">
    <property type="entry name" value="ARM_REPEAT"/>
    <property type="match status" value="3"/>
</dbReference>
<dbReference type="InterPro" id="IPR028435">
    <property type="entry name" value="Plakophilin/d_Catenin"/>
</dbReference>
<keyword evidence="14" id="KW-1185">Reference proteome</keyword>
<keyword evidence="6" id="KW-0677">Repeat</keyword>
<evidence type="ECO:0000256" key="2">
    <source>
        <dbReference type="ARBA" id="ARBA00004496"/>
    </source>
</evidence>
<dbReference type="GO" id="GO:0005912">
    <property type="term" value="C:adherens junction"/>
    <property type="evidence" value="ECO:0007669"/>
    <property type="project" value="UniProtKB-SubCell"/>
</dbReference>
<evidence type="ECO:0000256" key="4">
    <source>
        <dbReference type="ARBA" id="ARBA00005462"/>
    </source>
</evidence>
<evidence type="ECO:0000256" key="7">
    <source>
        <dbReference type="ARBA" id="ARBA00022889"/>
    </source>
</evidence>
<comment type="similarity">
    <text evidence="4">Belongs to the beta-catenin family.</text>
</comment>
<feature type="region of interest" description="Disordered" evidence="12">
    <location>
        <begin position="84"/>
        <end position="112"/>
    </location>
</feature>
<dbReference type="InterPro" id="IPR016024">
    <property type="entry name" value="ARM-type_fold"/>
</dbReference>
<keyword evidence="9" id="KW-0539">Nucleus</keyword>
<dbReference type="SUPFAM" id="SSF48371">
    <property type="entry name" value="ARM repeat"/>
    <property type="match status" value="1"/>
</dbReference>
<dbReference type="FunFam" id="1.25.10.10:FF:000007">
    <property type="entry name" value="ARVCF, delta catenin family member"/>
    <property type="match status" value="1"/>
</dbReference>
<reference evidence="13" key="1">
    <citation type="submission" date="2020-07" db="EMBL/GenBank/DDBJ databases">
        <title>A long reads based de novo assembly of the rainbow trout Arlee double haploid line genome.</title>
        <authorList>
            <person name="Gao G."/>
            <person name="Palti Y."/>
        </authorList>
    </citation>
    <scope>NUCLEOTIDE SEQUENCE [LARGE SCALE GENOMIC DNA]</scope>
</reference>
<feature type="coiled-coil region" evidence="11">
    <location>
        <begin position="7"/>
        <end position="34"/>
    </location>
</feature>
<keyword evidence="11" id="KW-0175">Coiled coil</keyword>
<dbReference type="GeneTree" id="ENSGT00940000156045"/>
<evidence type="ECO:0000256" key="3">
    <source>
        <dbReference type="ARBA" id="ARBA00004536"/>
    </source>
</evidence>
<dbReference type="SMART" id="SM00185">
    <property type="entry name" value="ARM"/>
    <property type="match status" value="7"/>
</dbReference>
<evidence type="ECO:0000256" key="12">
    <source>
        <dbReference type="SAM" id="MobiDB-lite"/>
    </source>
</evidence>
<evidence type="ECO:0000256" key="5">
    <source>
        <dbReference type="ARBA" id="ARBA00022490"/>
    </source>
</evidence>
<dbReference type="Pfam" id="PF00514">
    <property type="entry name" value="Arm"/>
    <property type="match status" value="3"/>
</dbReference>
<reference evidence="13" key="2">
    <citation type="submission" date="2025-08" db="UniProtKB">
        <authorList>
            <consortium name="Ensembl"/>
        </authorList>
    </citation>
    <scope>IDENTIFICATION</scope>
</reference>
<proteinExistence type="inferred from homology"/>
<reference evidence="13" key="3">
    <citation type="submission" date="2025-09" db="UniProtKB">
        <authorList>
            <consortium name="Ensembl"/>
        </authorList>
    </citation>
    <scope>IDENTIFICATION</scope>
</reference>
<keyword evidence="5" id="KW-0963">Cytoplasm</keyword>
<evidence type="ECO:0000256" key="1">
    <source>
        <dbReference type="ARBA" id="ARBA00004123"/>
    </source>
</evidence>
<dbReference type="PANTHER" id="PTHR10372:SF6">
    <property type="entry name" value="CATENIN DELTA-1"/>
    <property type="match status" value="1"/>
</dbReference>
<evidence type="ECO:0008006" key="15">
    <source>
        <dbReference type="Google" id="ProtNLM"/>
    </source>
</evidence>
<dbReference type="AlphaFoldDB" id="A0A8C7WAN9"/>
<evidence type="ECO:0000313" key="13">
    <source>
        <dbReference type="Ensembl" id="ENSOMYP00000081226.2"/>
    </source>
</evidence>
<evidence type="ECO:0000256" key="11">
    <source>
        <dbReference type="SAM" id="Coils"/>
    </source>
</evidence>
<evidence type="ECO:0000256" key="10">
    <source>
        <dbReference type="PROSITE-ProRule" id="PRU00259"/>
    </source>
</evidence>